<comment type="caution">
    <text evidence="2">The sequence shown here is derived from an EMBL/GenBank/DDBJ whole genome shotgun (WGS) entry which is preliminary data.</text>
</comment>
<dbReference type="AlphaFoldDB" id="A0A9D4HIC1"/>
<dbReference type="Proteomes" id="UP000828390">
    <property type="component" value="Unassembled WGS sequence"/>
</dbReference>
<protein>
    <submittedName>
        <fullName evidence="2">Uncharacterized protein</fullName>
    </submittedName>
</protein>
<evidence type="ECO:0000256" key="1">
    <source>
        <dbReference type="SAM" id="Phobius"/>
    </source>
</evidence>
<sequence>MSQGQHLMGHLLIVGCHNVLLWFIVIALCRASVTLASYCTSLRWFMFILGKEWLREGCFD</sequence>
<keyword evidence="1" id="KW-0812">Transmembrane</keyword>
<keyword evidence="1" id="KW-0472">Membrane</keyword>
<proteinExistence type="predicted"/>
<organism evidence="2 3">
    <name type="scientific">Dreissena polymorpha</name>
    <name type="common">Zebra mussel</name>
    <name type="synonym">Mytilus polymorpha</name>
    <dbReference type="NCBI Taxonomy" id="45954"/>
    <lineage>
        <taxon>Eukaryota</taxon>
        <taxon>Metazoa</taxon>
        <taxon>Spiralia</taxon>
        <taxon>Lophotrochozoa</taxon>
        <taxon>Mollusca</taxon>
        <taxon>Bivalvia</taxon>
        <taxon>Autobranchia</taxon>
        <taxon>Heteroconchia</taxon>
        <taxon>Euheterodonta</taxon>
        <taxon>Imparidentia</taxon>
        <taxon>Neoheterodontei</taxon>
        <taxon>Myida</taxon>
        <taxon>Dreissenoidea</taxon>
        <taxon>Dreissenidae</taxon>
        <taxon>Dreissena</taxon>
    </lineage>
</organism>
<dbReference type="EMBL" id="JAIWYP010000013">
    <property type="protein sequence ID" value="KAH3718503.1"/>
    <property type="molecule type" value="Genomic_DNA"/>
</dbReference>
<evidence type="ECO:0000313" key="2">
    <source>
        <dbReference type="EMBL" id="KAH3718503.1"/>
    </source>
</evidence>
<reference evidence="2" key="1">
    <citation type="journal article" date="2019" name="bioRxiv">
        <title>The Genome of the Zebra Mussel, Dreissena polymorpha: A Resource for Invasive Species Research.</title>
        <authorList>
            <person name="McCartney M.A."/>
            <person name="Auch B."/>
            <person name="Kono T."/>
            <person name="Mallez S."/>
            <person name="Zhang Y."/>
            <person name="Obille A."/>
            <person name="Becker A."/>
            <person name="Abrahante J.E."/>
            <person name="Garbe J."/>
            <person name="Badalamenti J.P."/>
            <person name="Herman A."/>
            <person name="Mangelson H."/>
            <person name="Liachko I."/>
            <person name="Sullivan S."/>
            <person name="Sone E.D."/>
            <person name="Koren S."/>
            <person name="Silverstein K.A.T."/>
            <person name="Beckman K.B."/>
            <person name="Gohl D.M."/>
        </authorList>
    </citation>
    <scope>NUCLEOTIDE SEQUENCE</scope>
    <source>
        <strain evidence="2">Duluth1</strain>
        <tissue evidence="2">Whole animal</tissue>
    </source>
</reference>
<reference evidence="2" key="2">
    <citation type="submission" date="2020-11" db="EMBL/GenBank/DDBJ databases">
        <authorList>
            <person name="McCartney M.A."/>
            <person name="Auch B."/>
            <person name="Kono T."/>
            <person name="Mallez S."/>
            <person name="Becker A."/>
            <person name="Gohl D.M."/>
            <person name="Silverstein K.A.T."/>
            <person name="Koren S."/>
            <person name="Bechman K.B."/>
            <person name="Herman A."/>
            <person name="Abrahante J.E."/>
            <person name="Garbe J."/>
        </authorList>
    </citation>
    <scope>NUCLEOTIDE SEQUENCE</scope>
    <source>
        <strain evidence="2">Duluth1</strain>
        <tissue evidence="2">Whole animal</tissue>
    </source>
</reference>
<accession>A0A9D4HIC1</accession>
<name>A0A9D4HIC1_DREPO</name>
<gene>
    <name evidence="2" type="ORF">DPMN_061308</name>
</gene>
<feature type="transmembrane region" description="Helical" evidence="1">
    <location>
        <begin position="20"/>
        <end position="45"/>
    </location>
</feature>
<evidence type="ECO:0000313" key="3">
    <source>
        <dbReference type="Proteomes" id="UP000828390"/>
    </source>
</evidence>
<keyword evidence="3" id="KW-1185">Reference proteome</keyword>
<keyword evidence="1" id="KW-1133">Transmembrane helix</keyword>